<comment type="caution">
    <text evidence="3">The sequence shown here is derived from an EMBL/GenBank/DDBJ whole genome shotgun (WGS) entry which is preliminary data.</text>
</comment>
<reference evidence="3 4" key="1">
    <citation type="journal article" date="2016" name="Nat. Commun.">
        <title>Thousands of microbial genomes shed light on interconnected biogeochemical processes in an aquifer system.</title>
        <authorList>
            <person name="Anantharaman K."/>
            <person name="Brown C.T."/>
            <person name="Hug L.A."/>
            <person name="Sharon I."/>
            <person name="Castelle C.J."/>
            <person name="Probst A.J."/>
            <person name="Thomas B.C."/>
            <person name="Singh A."/>
            <person name="Wilkins M.J."/>
            <person name="Karaoz U."/>
            <person name="Brodie E.L."/>
            <person name="Williams K.H."/>
            <person name="Hubbard S.S."/>
            <person name="Banfield J.F."/>
        </authorList>
    </citation>
    <scope>NUCLEOTIDE SEQUENCE [LARGE SCALE GENOMIC DNA]</scope>
    <source>
        <strain evidence="4">RIFCSPLOWO2_12_FULL_64_10</strain>
    </source>
</reference>
<sequence length="441" mass="48426">MRWSWIITFIAAFAWGGAAGGAEAVKQVAHFHDFARMKQVDGTPEGWATWSPRPEVAPRFSVDASGGRSGCGALRISCEKPSDLGAWRRRVDVVGGRTYRFVAYYRAQGVAHERRCVSARLDWFDEQGKRARPPDYALDAGEEGGWTKVEHVASAPDSARSVVIELSLGWCAGGAVWWDDVQLIEEPAQEGRVVRAVTVYHRPRSTGSPAESVEQFCRLVEAAALQRPDVICLPEGITVIGTGKGYAEVSETIPGPTTRRLGALAKGLRCYIVAGIYEREGEDIYNTAVLIGRGGEVVGTYRKTHLPREEAEGGLTPGDAYPVFETDFGRVGVMICWDVQFPEPARALALKGAEVVLLPIWGGNETLARARAIENHVFLVTSSYDMKTFIVDPTGQALAEATPEHPVAVADLRLDRKIVQPWLGDMKTRTWKERRPDIPVE</sequence>
<proteinExistence type="predicted"/>
<dbReference type="EMBL" id="MFKF01000214">
    <property type="protein sequence ID" value="OGG50103.1"/>
    <property type="molecule type" value="Genomic_DNA"/>
</dbReference>
<protein>
    <recommendedName>
        <fullName evidence="2">CN hydrolase domain-containing protein</fullName>
    </recommendedName>
</protein>
<name>A0A1F6CLI2_HANXR</name>
<dbReference type="Proteomes" id="UP000178606">
    <property type="component" value="Unassembled WGS sequence"/>
</dbReference>
<evidence type="ECO:0000259" key="2">
    <source>
        <dbReference type="PROSITE" id="PS50263"/>
    </source>
</evidence>
<dbReference type="AlphaFoldDB" id="A0A1F6CLI2"/>
<dbReference type="InterPro" id="IPR050345">
    <property type="entry name" value="Aliph_Amidase/BUP"/>
</dbReference>
<accession>A0A1F6CLI2</accession>
<dbReference type="GO" id="GO:0016811">
    <property type="term" value="F:hydrolase activity, acting on carbon-nitrogen (but not peptide) bonds, in linear amides"/>
    <property type="evidence" value="ECO:0007669"/>
    <property type="project" value="TreeGrafter"/>
</dbReference>
<dbReference type="PANTHER" id="PTHR43674">
    <property type="entry name" value="NITRILASE C965.09-RELATED"/>
    <property type="match status" value="1"/>
</dbReference>
<dbReference type="Gene3D" id="2.60.120.260">
    <property type="entry name" value="Galactose-binding domain-like"/>
    <property type="match status" value="1"/>
</dbReference>
<evidence type="ECO:0000313" key="3">
    <source>
        <dbReference type="EMBL" id="OGG50103.1"/>
    </source>
</evidence>
<dbReference type="Pfam" id="PF00795">
    <property type="entry name" value="CN_hydrolase"/>
    <property type="match status" value="1"/>
</dbReference>
<dbReference type="Gene3D" id="3.60.110.10">
    <property type="entry name" value="Carbon-nitrogen hydrolase"/>
    <property type="match status" value="1"/>
</dbReference>
<dbReference type="InterPro" id="IPR036526">
    <property type="entry name" value="C-N_Hydrolase_sf"/>
</dbReference>
<dbReference type="CDD" id="cd07197">
    <property type="entry name" value="nitrilase"/>
    <property type="match status" value="1"/>
</dbReference>
<dbReference type="SUPFAM" id="SSF56317">
    <property type="entry name" value="Carbon-nitrogen hydrolase"/>
    <property type="match status" value="1"/>
</dbReference>
<dbReference type="PROSITE" id="PS50263">
    <property type="entry name" value="CN_HYDROLASE"/>
    <property type="match status" value="1"/>
</dbReference>
<dbReference type="InterPro" id="IPR003010">
    <property type="entry name" value="C-N_Hydrolase"/>
</dbReference>
<keyword evidence="1" id="KW-0378">Hydrolase</keyword>
<evidence type="ECO:0000313" key="4">
    <source>
        <dbReference type="Proteomes" id="UP000178606"/>
    </source>
</evidence>
<gene>
    <name evidence="3" type="ORF">A3F84_02645</name>
</gene>
<evidence type="ECO:0000256" key="1">
    <source>
        <dbReference type="ARBA" id="ARBA00022801"/>
    </source>
</evidence>
<organism evidence="3 4">
    <name type="scientific">Handelsmanbacteria sp. (strain RIFCSPLOWO2_12_FULL_64_10)</name>
    <dbReference type="NCBI Taxonomy" id="1817868"/>
    <lineage>
        <taxon>Bacteria</taxon>
        <taxon>Candidatus Handelsmaniibacteriota</taxon>
    </lineage>
</organism>
<feature type="domain" description="CN hydrolase" evidence="2">
    <location>
        <begin position="194"/>
        <end position="414"/>
    </location>
</feature>
<dbReference type="PANTHER" id="PTHR43674:SF2">
    <property type="entry name" value="BETA-UREIDOPROPIONASE"/>
    <property type="match status" value="1"/>
</dbReference>